<keyword evidence="2" id="KW-1185">Reference proteome</keyword>
<evidence type="ECO:0000313" key="2">
    <source>
        <dbReference type="Proteomes" id="UP000230750"/>
    </source>
</evidence>
<dbReference type="EMBL" id="MRZV01000096">
    <property type="protein sequence ID" value="PIK59006.1"/>
    <property type="molecule type" value="Genomic_DNA"/>
</dbReference>
<evidence type="ECO:0000313" key="1">
    <source>
        <dbReference type="EMBL" id="PIK59006.1"/>
    </source>
</evidence>
<dbReference type="AlphaFoldDB" id="A0A2G8LFH2"/>
<comment type="caution">
    <text evidence="1">The sequence shown here is derived from an EMBL/GenBank/DDBJ whole genome shotgun (WGS) entry which is preliminary data.</text>
</comment>
<reference evidence="1 2" key="1">
    <citation type="journal article" date="2017" name="PLoS Biol.">
        <title>The sea cucumber genome provides insights into morphological evolution and visceral regeneration.</title>
        <authorList>
            <person name="Zhang X."/>
            <person name="Sun L."/>
            <person name="Yuan J."/>
            <person name="Sun Y."/>
            <person name="Gao Y."/>
            <person name="Zhang L."/>
            <person name="Li S."/>
            <person name="Dai H."/>
            <person name="Hamel J.F."/>
            <person name="Liu C."/>
            <person name="Yu Y."/>
            <person name="Liu S."/>
            <person name="Lin W."/>
            <person name="Guo K."/>
            <person name="Jin S."/>
            <person name="Xu P."/>
            <person name="Storey K.B."/>
            <person name="Huan P."/>
            <person name="Zhang T."/>
            <person name="Zhou Y."/>
            <person name="Zhang J."/>
            <person name="Lin C."/>
            <person name="Li X."/>
            <person name="Xing L."/>
            <person name="Huo D."/>
            <person name="Sun M."/>
            <person name="Wang L."/>
            <person name="Mercier A."/>
            <person name="Li F."/>
            <person name="Yang H."/>
            <person name="Xiang J."/>
        </authorList>
    </citation>
    <scope>NUCLEOTIDE SEQUENCE [LARGE SCALE GENOMIC DNA]</scope>
    <source>
        <strain evidence="1">Shaxun</strain>
        <tissue evidence="1">Muscle</tissue>
    </source>
</reference>
<proteinExistence type="predicted"/>
<dbReference type="Proteomes" id="UP000230750">
    <property type="component" value="Unassembled WGS sequence"/>
</dbReference>
<gene>
    <name evidence="1" type="ORF">BSL78_04106</name>
</gene>
<protein>
    <submittedName>
        <fullName evidence="1">Uncharacterized protein</fullName>
    </submittedName>
</protein>
<organism evidence="1 2">
    <name type="scientific">Stichopus japonicus</name>
    <name type="common">Sea cucumber</name>
    <dbReference type="NCBI Taxonomy" id="307972"/>
    <lineage>
        <taxon>Eukaryota</taxon>
        <taxon>Metazoa</taxon>
        <taxon>Echinodermata</taxon>
        <taxon>Eleutherozoa</taxon>
        <taxon>Echinozoa</taxon>
        <taxon>Holothuroidea</taxon>
        <taxon>Aspidochirotacea</taxon>
        <taxon>Aspidochirotida</taxon>
        <taxon>Stichopodidae</taxon>
        <taxon>Apostichopus</taxon>
    </lineage>
</organism>
<sequence>MVNTICAGRTRRNIKSELLLSGERPAWILSRLLSPSSSFNFFSVSSSRPPSRALFSPTLGRGYMILFMVTFEPELFELELECLAWLALPHSVLHLAAATRLHPGYLMQGVRVPLEVAVDPVREAIVGPPSLVFALAVVHVVVLQGRELGTGLSPPERRLDQTDLFRVRTFHPETGLCPIPDRVEFQPVVLVVERLRISKKQVITVMLSALSMRKFQRSIPLLTSL</sequence>
<name>A0A2G8LFH2_STIJA</name>
<accession>A0A2G8LFH2</accession>